<keyword evidence="3" id="KW-1185">Reference proteome</keyword>
<proteinExistence type="predicted"/>
<evidence type="ECO:0000313" key="3">
    <source>
        <dbReference type="Proteomes" id="UP000269019"/>
    </source>
</evidence>
<evidence type="ECO:0000313" key="2">
    <source>
        <dbReference type="EMBL" id="AZA13279.1"/>
    </source>
</evidence>
<protein>
    <submittedName>
        <fullName evidence="2">Uncharacterized protein</fullName>
    </submittedName>
</protein>
<name>A0A3G6J5Q5_9CORY</name>
<accession>A0A3G6J5Q5</accession>
<dbReference type="KEGG" id="ccho:CCHOA_04350"/>
<feature type="region of interest" description="Disordered" evidence="1">
    <location>
        <begin position="1"/>
        <end position="28"/>
    </location>
</feature>
<reference evidence="2 3" key="1">
    <citation type="submission" date="2018-11" db="EMBL/GenBank/DDBJ databases">
        <authorList>
            <person name="Kleinhagauer T."/>
            <person name="Glaeser S.P."/>
            <person name="Spergser J."/>
            <person name="Ruckert C."/>
            <person name="Kaempfer P."/>
            <person name="Busse H.-J."/>
        </authorList>
    </citation>
    <scope>NUCLEOTIDE SEQUENCE [LARGE SCALE GENOMIC DNA]</scope>
    <source>
        <strain evidence="2 3">200CH</strain>
    </source>
</reference>
<organism evidence="2 3">
    <name type="scientific">Corynebacterium choanae</name>
    <dbReference type="NCBI Taxonomy" id="1862358"/>
    <lineage>
        <taxon>Bacteria</taxon>
        <taxon>Bacillati</taxon>
        <taxon>Actinomycetota</taxon>
        <taxon>Actinomycetes</taxon>
        <taxon>Mycobacteriales</taxon>
        <taxon>Corynebacteriaceae</taxon>
        <taxon>Corynebacterium</taxon>
    </lineage>
</organism>
<evidence type="ECO:0000256" key="1">
    <source>
        <dbReference type="SAM" id="MobiDB-lite"/>
    </source>
</evidence>
<dbReference type="AlphaFoldDB" id="A0A3G6J5Q5"/>
<gene>
    <name evidence="2" type="ORF">CCHOA_04350</name>
</gene>
<sequence>MFSTSMTHHIAARSARGEKPGDPPAAEQAQTVLAQRTVFPLPHFGCDDAKRSLVYLRDRSI</sequence>
<dbReference type="Proteomes" id="UP000269019">
    <property type="component" value="Chromosome"/>
</dbReference>
<dbReference type="EMBL" id="CP033896">
    <property type="protein sequence ID" value="AZA13279.1"/>
    <property type="molecule type" value="Genomic_DNA"/>
</dbReference>